<dbReference type="GO" id="GO:0016829">
    <property type="term" value="F:lyase activity"/>
    <property type="evidence" value="ECO:0007669"/>
    <property type="project" value="InterPro"/>
</dbReference>
<keyword evidence="5" id="KW-1185">Reference proteome</keyword>
<dbReference type="PANTHER" id="PTHR16943">
    <property type="entry name" value="2-METHYLCITRATE DEHYDRATASE-RELATED"/>
    <property type="match status" value="1"/>
</dbReference>
<dbReference type="Gene3D" id="1.10.4100.10">
    <property type="entry name" value="2-methylcitrate dehydratase PrpD"/>
    <property type="match status" value="1"/>
</dbReference>
<evidence type="ECO:0000256" key="1">
    <source>
        <dbReference type="ARBA" id="ARBA00006174"/>
    </source>
</evidence>
<evidence type="ECO:0000313" key="5">
    <source>
        <dbReference type="Proteomes" id="UP000609531"/>
    </source>
</evidence>
<reference evidence="4" key="1">
    <citation type="submission" date="2020-12" db="EMBL/GenBank/DDBJ databases">
        <title>Bacterial taxonomy.</title>
        <authorList>
            <person name="Pan X."/>
        </authorList>
    </citation>
    <scope>NUCLEOTIDE SEQUENCE</scope>
    <source>
        <strain evidence="4">B2012</strain>
    </source>
</reference>
<dbReference type="RefSeq" id="WP_198882999.1">
    <property type="nucleotide sequence ID" value="NZ_JAEKJA010000012.1"/>
</dbReference>
<dbReference type="InterPro" id="IPR045337">
    <property type="entry name" value="MmgE_PrpD_C"/>
</dbReference>
<sequence length="472" mass="50099">MMQAHIGSSVSEQLGDFAAGLPKGDLSAEALALTKRLIVDALACGIGGYRSPTGGIVTDWAQAQGGAGEATLIGSGHKVGMSAAIIANQAMVRYLDYNDDLPIPIGVNDLVAAHPSGALPVALCLGEKVGASGRDIIEAIAVGYEVVGRLLSGFRVSLEARKFHHGSTLVYGSVAMAGRLLGASGPQIANAMGVAGSLTVGLDILDADGEEYTMTKNLADGMISERGYQAVELARRGLTGPLRIIEGPKGFAQAVLGGDEMFSWGNGDGSCGPGCSWILHTVIKSLPAEATNHGHLTATCQLVTEHGIAPDDIDTVIVRTNKRTLIHTGDPVKKYPRNKETADHSTYFLTAMAALEGKISAGIYNEDNYTSDVVRAMIDKVQLEYEPEFDLTIPTGETEIRLKDGRSFRRRVNREELVGEPTNRMSDAMLRDKFIECGDGLLSPDRIDDIIAFVFDLENQDQPGALFGLTTV</sequence>
<dbReference type="SUPFAM" id="SSF103378">
    <property type="entry name" value="2-methylcitrate dehydratase PrpD"/>
    <property type="match status" value="1"/>
</dbReference>
<accession>A0A934ME50</accession>
<evidence type="ECO:0000259" key="3">
    <source>
        <dbReference type="Pfam" id="PF19305"/>
    </source>
</evidence>
<dbReference type="AlphaFoldDB" id="A0A934ME50"/>
<dbReference type="InterPro" id="IPR042183">
    <property type="entry name" value="MmgE/PrpD_sf_1"/>
</dbReference>
<dbReference type="InterPro" id="IPR042188">
    <property type="entry name" value="MmgE/PrpD_sf_2"/>
</dbReference>
<proteinExistence type="inferred from homology"/>
<dbReference type="EMBL" id="JAEKJA010000012">
    <property type="protein sequence ID" value="MBJ3777102.1"/>
    <property type="molecule type" value="Genomic_DNA"/>
</dbReference>
<evidence type="ECO:0000259" key="2">
    <source>
        <dbReference type="Pfam" id="PF03972"/>
    </source>
</evidence>
<name>A0A934ME50_9HYPH</name>
<comment type="caution">
    <text evidence="4">The sequence shown here is derived from an EMBL/GenBank/DDBJ whole genome shotgun (WGS) entry which is preliminary data.</text>
</comment>
<dbReference type="Gene3D" id="3.30.1330.120">
    <property type="entry name" value="2-methylcitrate dehydratase PrpD"/>
    <property type="match status" value="1"/>
</dbReference>
<dbReference type="PANTHER" id="PTHR16943:SF8">
    <property type="entry name" value="2-METHYLCITRATE DEHYDRATASE"/>
    <property type="match status" value="1"/>
</dbReference>
<dbReference type="Pfam" id="PF19305">
    <property type="entry name" value="MmgE_PrpD_C"/>
    <property type="match status" value="1"/>
</dbReference>
<feature type="domain" description="MmgE/PrpD N-terminal" evidence="2">
    <location>
        <begin position="12"/>
        <end position="260"/>
    </location>
</feature>
<feature type="domain" description="MmgE/PrpD C-terminal" evidence="3">
    <location>
        <begin position="287"/>
        <end position="451"/>
    </location>
</feature>
<dbReference type="Proteomes" id="UP000609531">
    <property type="component" value="Unassembled WGS sequence"/>
</dbReference>
<evidence type="ECO:0000313" key="4">
    <source>
        <dbReference type="EMBL" id="MBJ3777102.1"/>
    </source>
</evidence>
<protein>
    <submittedName>
        <fullName evidence="4">MmgE/PrpD family protein</fullName>
    </submittedName>
</protein>
<gene>
    <name evidence="4" type="ORF">JCR33_15450</name>
</gene>
<dbReference type="Pfam" id="PF03972">
    <property type="entry name" value="MmgE_PrpD_N"/>
    <property type="match status" value="1"/>
</dbReference>
<dbReference type="InterPro" id="IPR036148">
    <property type="entry name" value="MmgE/PrpD_sf"/>
</dbReference>
<organism evidence="4 5">
    <name type="scientific">Acuticoccus mangrovi</name>
    <dbReference type="NCBI Taxonomy" id="2796142"/>
    <lineage>
        <taxon>Bacteria</taxon>
        <taxon>Pseudomonadati</taxon>
        <taxon>Pseudomonadota</taxon>
        <taxon>Alphaproteobacteria</taxon>
        <taxon>Hyphomicrobiales</taxon>
        <taxon>Amorphaceae</taxon>
        <taxon>Acuticoccus</taxon>
    </lineage>
</organism>
<dbReference type="InterPro" id="IPR045336">
    <property type="entry name" value="MmgE_PrpD_N"/>
</dbReference>
<comment type="similarity">
    <text evidence="1">Belongs to the PrpD family.</text>
</comment>
<dbReference type="InterPro" id="IPR005656">
    <property type="entry name" value="MmgE_PrpD"/>
</dbReference>